<evidence type="ECO:0000259" key="6">
    <source>
        <dbReference type="Pfam" id="PF01058"/>
    </source>
</evidence>
<feature type="domain" description="NADH:ubiquinone oxidoreductase-like 20kDa subunit" evidence="6">
    <location>
        <begin position="39"/>
        <end position="149"/>
    </location>
</feature>
<name>A0ABP8MG92_9BACT</name>
<comment type="catalytic activity">
    <reaction evidence="3">
        <text>a quinone + NADH + 5 H(+)(in) = a quinol + NAD(+) + 4 H(+)(out)</text>
        <dbReference type="Rhea" id="RHEA:57888"/>
        <dbReference type="ChEBI" id="CHEBI:15378"/>
        <dbReference type="ChEBI" id="CHEBI:24646"/>
        <dbReference type="ChEBI" id="CHEBI:57540"/>
        <dbReference type="ChEBI" id="CHEBI:57945"/>
        <dbReference type="ChEBI" id="CHEBI:132124"/>
    </reaction>
</comment>
<dbReference type="PANTHER" id="PTHR11995">
    <property type="entry name" value="NADH DEHYDROGENASE"/>
    <property type="match status" value="1"/>
</dbReference>
<keyword evidence="3 4" id="KW-0479">Metal-binding</keyword>
<feature type="region of interest" description="Disordered" evidence="5">
    <location>
        <begin position="158"/>
        <end position="193"/>
    </location>
</feature>
<dbReference type="InterPro" id="IPR006138">
    <property type="entry name" value="NADH_UQ_OxRdtase_20Kd_su"/>
</dbReference>
<evidence type="ECO:0000313" key="7">
    <source>
        <dbReference type="EMBL" id="GAA4448943.1"/>
    </source>
</evidence>
<dbReference type="PROSITE" id="PS01150">
    <property type="entry name" value="COMPLEX1_20K"/>
    <property type="match status" value="1"/>
</dbReference>
<dbReference type="NCBIfam" id="NF005012">
    <property type="entry name" value="PRK06411.1"/>
    <property type="match status" value="1"/>
</dbReference>
<keyword evidence="3" id="KW-0813">Transport</keyword>
<feature type="binding site" evidence="3">
    <location>
        <position position="39"/>
    </location>
    <ligand>
        <name>[4Fe-4S] cluster</name>
        <dbReference type="ChEBI" id="CHEBI:49883"/>
    </ligand>
</feature>
<keyword evidence="8" id="KW-1185">Reference proteome</keyword>
<dbReference type="Gene3D" id="3.40.50.12280">
    <property type="match status" value="1"/>
</dbReference>
<comment type="similarity">
    <text evidence="1 3 4">Belongs to the complex I 20 kDa subunit family.</text>
</comment>
<comment type="cofactor">
    <cofactor evidence="3">
        <name>[4Fe-4S] cluster</name>
        <dbReference type="ChEBI" id="CHEBI:49883"/>
    </cofactor>
    <text evidence="3">Binds 1 [4Fe-4S] cluster.</text>
</comment>
<feature type="binding site" evidence="3">
    <location>
        <position position="40"/>
    </location>
    <ligand>
        <name>[4Fe-4S] cluster</name>
        <dbReference type="ChEBI" id="CHEBI:49883"/>
    </ligand>
</feature>
<dbReference type="HAMAP" id="MF_01356">
    <property type="entry name" value="NDH1_NuoB"/>
    <property type="match status" value="1"/>
</dbReference>
<keyword evidence="3" id="KW-0472">Membrane</keyword>
<reference evidence="8" key="1">
    <citation type="journal article" date="2019" name="Int. J. Syst. Evol. Microbiol.">
        <title>The Global Catalogue of Microorganisms (GCM) 10K type strain sequencing project: providing services to taxonomists for standard genome sequencing and annotation.</title>
        <authorList>
            <consortium name="The Broad Institute Genomics Platform"/>
            <consortium name="The Broad Institute Genome Sequencing Center for Infectious Disease"/>
            <person name="Wu L."/>
            <person name="Ma J."/>
        </authorList>
    </citation>
    <scope>NUCLEOTIDE SEQUENCE [LARGE SCALE GENOMIC DNA]</scope>
    <source>
        <strain evidence="8">JCM 17927</strain>
    </source>
</reference>
<dbReference type="InterPro" id="IPR006137">
    <property type="entry name" value="NADH_UbQ_OxRdtase-like_20kDa"/>
</dbReference>
<gene>
    <name evidence="3" type="primary">nuoB</name>
    <name evidence="7" type="ORF">GCM10023189_07610</name>
</gene>
<dbReference type="RefSeq" id="WP_345240707.1">
    <property type="nucleotide sequence ID" value="NZ_BAABHD010000005.1"/>
</dbReference>
<keyword evidence="3 4" id="KW-0520">NAD</keyword>
<dbReference type="Proteomes" id="UP001501175">
    <property type="component" value="Unassembled WGS sequence"/>
</dbReference>
<dbReference type="EMBL" id="BAABHD010000005">
    <property type="protein sequence ID" value="GAA4448943.1"/>
    <property type="molecule type" value="Genomic_DNA"/>
</dbReference>
<feature type="compositionally biased region" description="Polar residues" evidence="5">
    <location>
        <begin position="183"/>
        <end position="193"/>
    </location>
</feature>
<evidence type="ECO:0000256" key="2">
    <source>
        <dbReference type="ARBA" id="ARBA00022719"/>
    </source>
</evidence>
<dbReference type="Pfam" id="PF01058">
    <property type="entry name" value="Oxidored_q6"/>
    <property type="match status" value="1"/>
</dbReference>
<evidence type="ECO:0000313" key="8">
    <source>
        <dbReference type="Proteomes" id="UP001501175"/>
    </source>
</evidence>
<sequence>MNSPNTKTGDAGFILLSSEELLNWSRESSLWPLSFGLACCAIEMMQTFASNYDLERFGIFPRPSPRQSDIMIVSGTVTYKMADRIRRLYEQMPEPRYVISMGSCANCGGPYWQHGYHVVKGVDKIIPVDVYVPGCPPRPEALIDGVIKLQEKIRKEKPLTGTTPLEAQKDSDNVSKEIPVPTNAISGNTTTHQ</sequence>
<dbReference type="PANTHER" id="PTHR11995:SF14">
    <property type="entry name" value="NADH DEHYDROGENASE [UBIQUINONE] IRON-SULFUR PROTEIN 7, MITOCHONDRIAL"/>
    <property type="match status" value="1"/>
</dbReference>
<comment type="function">
    <text evidence="3">NDH-1 shuttles electrons from NADH, via FMN and iron-sulfur (Fe-S) centers, to quinones in the respiratory chain. The immediate electron acceptor for the enzyme in this species is believed to be a menaquinone. Couples the redox reaction to proton translocation (for every two electrons transferred, four hydrogen ions are translocated across the cytoplasmic membrane), and thus conserves the redox energy in a proton gradient.</text>
</comment>
<keyword evidence="3" id="KW-1003">Cell membrane</keyword>
<proteinExistence type="inferred from homology"/>
<keyword evidence="3 4" id="KW-0004">4Fe-4S</keyword>
<accession>A0ABP8MG92</accession>
<evidence type="ECO:0000256" key="5">
    <source>
        <dbReference type="SAM" id="MobiDB-lite"/>
    </source>
</evidence>
<comment type="caution">
    <text evidence="7">The sequence shown here is derived from an EMBL/GenBank/DDBJ whole genome shotgun (WGS) entry which is preliminary data.</text>
</comment>
<evidence type="ECO:0000256" key="1">
    <source>
        <dbReference type="ARBA" id="ARBA00009173"/>
    </source>
</evidence>
<protein>
    <recommendedName>
        <fullName evidence="3">NADH-quinone oxidoreductase subunit B</fullName>
        <ecNumber evidence="3">7.1.1.-</ecNumber>
    </recommendedName>
    <alternativeName>
        <fullName evidence="3">NADH dehydrogenase I subunit B</fullName>
    </alternativeName>
    <alternativeName>
        <fullName evidence="3">NDH-1 subunit B</fullName>
    </alternativeName>
</protein>
<keyword evidence="3 4" id="KW-0411">Iron-sulfur</keyword>
<feature type="binding site" evidence="3">
    <location>
        <position position="135"/>
    </location>
    <ligand>
        <name>[4Fe-4S] cluster</name>
        <dbReference type="ChEBI" id="CHEBI:49883"/>
    </ligand>
</feature>
<feature type="binding site" evidence="3">
    <location>
        <position position="104"/>
    </location>
    <ligand>
        <name>[4Fe-4S] cluster</name>
        <dbReference type="ChEBI" id="CHEBI:49883"/>
    </ligand>
</feature>
<keyword evidence="3" id="KW-1278">Translocase</keyword>
<evidence type="ECO:0000256" key="4">
    <source>
        <dbReference type="RuleBase" id="RU004464"/>
    </source>
</evidence>
<dbReference type="SUPFAM" id="SSF56770">
    <property type="entry name" value="HydA/Nqo6-like"/>
    <property type="match status" value="1"/>
</dbReference>
<keyword evidence="2 3" id="KW-0874">Quinone</keyword>
<keyword evidence="3 4" id="KW-0408">Iron</keyword>
<comment type="subcellular location">
    <subcellularLocation>
        <location evidence="3">Cell membrane</location>
        <topology evidence="3">Peripheral membrane protein</topology>
        <orientation evidence="3">Cytoplasmic side</orientation>
    </subcellularLocation>
</comment>
<comment type="subunit">
    <text evidence="3">NDH-1 is composed of 14 different subunits. Subunits NuoB, C, D, E, F, and G constitute the peripheral sector of the complex.</text>
</comment>
<dbReference type="EC" id="7.1.1.-" evidence="3"/>
<dbReference type="NCBIfam" id="TIGR01957">
    <property type="entry name" value="nuoB_fam"/>
    <property type="match status" value="1"/>
</dbReference>
<organism evidence="7 8">
    <name type="scientific">Nibrella saemangeumensis</name>
    <dbReference type="NCBI Taxonomy" id="1084526"/>
    <lineage>
        <taxon>Bacteria</taxon>
        <taxon>Pseudomonadati</taxon>
        <taxon>Bacteroidota</taxon>
        <taxon>Cytophagia</taxon>
        <taxon>Cytophagales</taxon>
        <taxon>Spirosomataceae</taxon>
        <taxon>Nibrella</taxon>
    </lineage>
</organism>
<evidence type="ECO:0000256" key="3">
    <source>
        <dbReference type="HAMAP-Rule" id="MF_01356"/>
    </source>
</evidence>